<feature type="transmembrane region" description="Helical" evidence="1">
    <location>
        <begin position="65"/>
        <end position="88"/>
    </location>
</feature>
<keyword evidence="1" id="KW-0812">Transmembrane</keyword>
<reference evidence="2 3" key="1">
    <citation type="journal article" date="2016" name="Nat. Commun.">
        <title>Thousands of microbial genomes shed light on interconnected biogeochemical processes in an aquifer system.</title>
        <authorList>
            <person name="Anantharaman K."/>
            <person name="Brown C.T."/>
            <person name="Hug L.A."/>
            <person name="Sharon I."/>
            <person name="Castelle C.J."/>
            <person name="Probst A.J."/>
            <person name="Thomas B.C."/>
            <person name="Singh A."/>
            <person name="Wilkins M.J."/>
            <person name="Karaoz U."/>
            <person name="Brodie E.L."/>
            <person name="Williams K.H."/>
            <person name="Hubbard S.S."/>
            <person name="Banfield J.F."/>
        </authorList>
    </citation>
    <scope>NUCLEOTIDE SEQUENCE [LARGE SCALE GENOMIC DNA]</scope>
</reference>
<gene>
    <name evidence="2" type="ORF">A2Z00_01715</name>
</gene>
<keyword evidence="1" id="KW-1133">Transmembrane helix</keyword>
<feature type="transmembrane region" description="Helical" evidence="1">
    <location>
        <begin position="6"/>
        <end position="25"/>
    </location>
</feature>
<protein>
    <submittedName>
        <fullName evidence="2">Uncharacterized protein</fullName>
    </submittedName>
</protein>
<dbReference type="AlphaFoldDB" id="A0A1F5ZF72"/>
<evidence type="ECO:0000313" key="2">
    <source>
        <dbReference type="EMBL" id="OGG11080.1"/>
    </source>
</evidence>
<name>A0A1F5ZF72_9BACT</name>
<proteinExistence type="predicted"/>
<sequence>MWKILIWPLFIWIVHVLWYFYLGYLRAPSMDYFAFPLIDFFVISSLITYTPLSILIYFLSNRRGYTFSILEGFAIGIISLVVNFWLIIIQSLTSFTPIIPVVEWIMRSKFWAFPLQY</sequence>
<organism evidence="2 3">
    <name type="scientific">Candidatus Gottesmanbacteria bacterium RBG_13_45_10</name>
    <dbReference type="NCBI Taxonomy" id="1798370"/>
    <lineage>
        <taxon>Bacteria</taxon>
        <taxon>Candidatus Gottesmaniibacteriota</taxon>
    </lineage>
</organism>
<evidence type="ECO:0000256" key="1">
    <source>
        <dbReference type="SAM" id="Phobius"/>
    </source>
</evidence>
<comment type="caution">
    <text evidence="2">The sequence shown here is derived from an EMBL/GenBank/DDBJ whole genome shotgun (WGS) entry which is preliminary data.</text>
</comment>
<feature type="transmembrane region" description="Helical" evidence="1">
    <location>
        <begin position="37"/>
        <end position="59"/>
    </location>
</feature>
<dbReference type="EMBL" id="MFIZ01000037">
    <property type="protein sequence ID" value="OGG11080.1"/>
    <property type="molecule type" value="Genomic_DNA"/>
</dbReference>
<dbReference type="Proteomes" id="UP000177268">
    <property type="component" value="Unassembled WGS sequence"/>
</dbReference>
<accession>A0A1F5ZF72</accession>
<evidence type="ECO:0000313" key="3">
    <source>
        <dbReference type="Proteomes" id="UP000177268"/>
    </source>
</evidence>
<keyword evidence="1" id="KW-0472">Membrane</keyword>